<keyword evidence="2" id="KW-1185">Reference proteome</keyword>
<comment type="caution">
    <text evidence="1">The sequence shown here is derived from an EMBL/GenBank/DDBJ whole genome shotgun (WGS) entry which is preliminary data.</text>
</comment>
<dbReference type="RefSeq" id="WP_102198724.1">
    <property type="nucleotide sequence ID" value="NZ_PNHQ01000002.1"/>
</dbReference>
<sequence length="66" mass="7741">MRDKVGEIKHVATKQELEKEHDKYWGRHNVYLTANDISHLLNGGYLVFKDGEYSHGLIYEEYANES</sequence>
<accession>A0A2N6UFQ0</accession>
<gene>
    <name evidence="1" type="ORF">CJ191_01180</name>
</gene>
<evidence type="ECO:0000313" key="1">
    <source>
        <dbReference type="EMBL" id="PMC80449.1"/>
    </source>
</evidence>
<proteinExistence type="predicted"/>
<evidence type="ECO:0000313" key="2">
    <source>
        <dbReference type="Proteomes" id="UP000235701"/>
    </source>
</evidence>
<dbReference type="EMBL" id="PNHQ01000002">
    <property type="protein sequence ID" value="PMC80449.1"/>
    <property type="molecule type" value="Genomic_DNA"/>
</dbReference>
<protein>
    <submittedName>
        <fullName evidence="1">Uncharacterized protein</fullName>
    </submittedName>
</protein>
<dbReference type="Proteomes" id="UP000235701">
    <property type="component" value="Unassembled WGS sequence"/>
</dbReference>
<organism evidence="1 2">
    <name type="scientific">Aerococcus viridans</name>
    <dbReference type="NCBI Taxonomy" id="1377"/>
    <lineage>
        <taxon>Bacteria</taxon>
        <taxon>Bacillati</taxon>
        <taxon>Bacillota</taxon>
        <taxon>Bacilli</taxon>
        <taxon>Lactobacillales</taxon>
        <taxon>Aerococcaceae</taxon>
        <taxon>Aerococcus</taxon>
    </lineage>
</organism>
<dbReference type="AlphaFoldDB" id="A0A2N6UFQ0"/>
<name>A0A2N6UFQ0_9LACT</name>
<reference evidence="1 2" key="1">
    <citation type="submission" date="2017-09" db="EMBL/GenBank/DDBJ databases">
        <title>Bacterial strain isolated from the female urinary microbiota.</title>
        <authorList>
            <person name="Thomas-White K."/>
            <person name="Kumar N."/>
            <person name="Forster S."/>
            <person name="Putonti C."/>
            <person name="Lawley T."/>
            <person name="Wolfe A.J."/>
        </authorList>
    </citation>
    <scope>NUCLEOTIDE SEQUENCE [LARGE SCALE GENOMIC DNA]</scope>
    <source>
        <strain evidence="1 2">UMB0240</strain>
    </source>
</reference>